<reference evidence="7 14" key="1">
    <citation type="submission" date="2014-09" db="EMBL/GenBank/DDBJ databases">
        <authorList>
            <person name="Bertelli C."/>
        </authorList>
    </citation>
    <scope>NUCLEOTIDE SEQUENCE [LARGE SCALE GENOMIC DNA]</scope>
    <source>
        <strain evidence="7 14">BIC1401111250</strain>
    </source>
</reference>
<evidence type="ECO:0000313" key="15">
    <source>
        <dbReference type="Proteomes" id="UP000306697"/>
    </source>
</evidence>
<dbReference type="Proteomes" id="UP000494179">
    <property type="component" value="Unassembled WGS sequence"/>
</dbReference>
<evidence type="ECO:0000313" key="11">
    <source>
        <dbReference type="EMBL" id="VUX37122.1"/>
    </source>
</evidence>
<dbReference type="GO" id="GO:0022857">
    <property type="term" value="F:transmembrane transporter activity"/>
    <property type="evidence" value="ECO:0007669"/>
    <property type="project" value="InterPro"/>
</dbReference>
<proteinExistence type="predicted"/>
<dbReference type="Gene3D" id="1.20.1250.20">
    <property type="entry name" value="MFS general substrate transporter like domains"/>
    <property type="match status" value="1"/>
</dbReference>
<feature type="transmembrane region" description="Helical" evidence="6">
    <location>
        <begin position="375"/>
        <end position="399"/>
    </location>
</feature>
<evidence type="ECO:0000256" key="3">
    <source>
        <dbReference type="ARBA" id="ARBA00022692"/>
    </source>
</evidence>
<dbReference type="Proteomes" id="UP000345266">
    <property type="component" value="Unassembled WGS sequence"/>
</dbReference>
<reference evidence="18 19" key="5">
    <citation type="submission" date="2019-10" db="EMBL/GenBank/DDBJ databases">
        <authorList>
            <consortium name="Melissa Lawson"/>
            <person name="O'neill I."/>
        </authorList>
    </citation>
    <scope>NUCLEOTIDE SEQUENCE [LARGE SCALE GENOMIC DNA]</scope>
    <source>
        <strain evidence="13">LH_664</strain>
        <strain evidence="12">LH_665</strain>
    </source>
</reference>
<keyword evidence="5 6" id="KW-0472">Membrane</keyword>
<dbReference type="Proteomes" id="UP000663618">
    <property type="component" value="Chromosome"/>
</dbReference>
<feature type="transmembrane region" description="Helical" evidence="6">
    <location>
        <begin position="217"/>
        <end position="237"/>
    </location>
</feature>
<keyword evidence="11" id="KW-0808">Transferase</keyword>
<dbReference type="Pfam" id="PF07690">
    <property type="entry name" value="MFS_1"/>
    <property type="match status" value="1"/>
</dbReference>
<dbReference type="AlphaFoldDB" id="A0A1S2VUU2"/>
<evidence type="ECO:0000313" key="18">
    <source>
        <dbReference type="Proteomes" id="UP000494179"/>
    </source>
</evidence>
<name>A0A1S2VUU2_BIFLI</name>
<keyword evidence="2" id="KW-1003">Cell membrane</keyword>
<feature type="transmembrane region" description="Helical" evidence="6">
    <location>
        <begin position="108"/>
        <end position="130"/>
    </location>
</feature>
<evidence type="ECO:0000256" key="4">
    <source>
        <dbReference type="ARBA" id="ARBA00022989"/>
    </source>
</evidence>
<keyword evidence="3 6" id="KW-0812">Transmembrane</keyword>
<keyword evidence="4 6" id="KW-1133">Transmembrane helix</keyword>
<dbReference type="Proteomes" id="UP000494270">
    <property type="component" value="Unassembled WGS sequence"/>
</dbReference>
<reference evidence="9 15" key="2">
    <citation type="submission" date="2019-04" db="EMBL/GenBank/DDBJ databases">
        <title>Genome Announcement To Ensure Probiotic Safety of Bifidobacterium longum subsp infantis UBBI-01.</title>
        <authorList>
            <person name="Sulthana A."/>
            <person name="Lakshmi S.G."/>
            <person name="Madempudi R.S."/>
        </authorList>
    </citation>
    <scope>NUCLEOTIDE SEQUENCE [LARGE SCALE GENOMIC DNA]</scope>
    <source>
        <strain evidence="9 15">UBBI-01</strain>
    </source>
</reference>
<feature type="transmembrane region" description="Helical" evidence="6">
    <location>
        <begin position="257"/>
        <end position="278"/>
    </location>
</feature>
<evidence type="ECO:0000313" key="12">
    <source>
        <dbReference type="EMBL" id="VWQ28465.1"/>
    </source>
</evidence>
<sequence>MVKNVGSVVRWQVAKLALVQGMQAMSSAFFTCGVVFTGAASSDSLGLALVLMFKTLPTLVMAFLGGVLADRLPRKTLASGMLGGLAISYGVGTWVVQLSGLGWPVQAISLAAGIIGAVGSPALFALLPSIAPPEDIVRANGLIRTFRNAGSVVGPLLGAWLAQLISPSFLFLDGAVCLAVSMPLVLSLKLMPSCDDEANNNDDDASMISALRSIPSLFHTYIWLAVGVPFWALFLAVQSGATDVTMPLWVVQESGRGAWSLMASITSSGYICGSLIALKLERPRHMFSKSVLFGALAIMPIFVVGTLDIQVLWYVASFVAGLGLELSGVFWGSTMQTCVDKRHMGRVSSIDYAISFGLIPLAYGLYGFTGTIHAAVVLTVSSSIMIVLVIIVFPFCYLIDHRSNSSGIINSSDV</sequence>
<dbReference type="Proteomes" id="UP000319252">
    <property type="component" value="Unassembled WGS sequence"/>
</dbReference>
<evidence type="ECO:0000313" key="13">
    <source>
        <dbReference type="EMBL" id="VWQ36218.1"/>
    </source>
</evidence>
<evidence type="ECO:0000313" key="17">
    <source>
        <dbReference type="Proteomes" id="UP000345266"/>
    </source>
</evidence>
<evidence type="ECO:0000313" key="8">
    <source>
        <dbReference type="EMBL" id="QSP97392.1"/>
    </source>
</evidence>
<keyword evidence="14" id="KW-1185">Reference proteome</keyword>
<feature type="transmembrane region" description="Helical" evidence="6">
    <location>
        <begin position="21"/>
        <end position="40"/>
    </location>
</feature>
<dbReference type="GO" id="GO:0005886">
    <property type="term" value="C:plasma membrane"/>
    <property type="evidence" value="ECO:0007669"/>
    <property type="project" value="UniProtKB-SubCell"/>
</dbReference>
<evidence type="ECO:0000313" key="9">
    <source>
        <dbReference type="EMBL" id="THJ30012.1"/>
    </source>
</evidence>
<feature type="transmembrane region" description="Helical" evidence="6">
    <location>
        <begin position="290"/>
        <end position="307"/>
    </location>
</feature>
<feature type="transmembrane region" description="Helical" evidence="6">
    <location>
        <begin position="46"/>
        <end position="69"/>
    </location>
</feature>
<evidence type="ECO:0000313" key="14">
    <source>
        <dbReference type="Proteomes" id="UP000043107"/>
    </source>
</evidence>
<evidence type="ECO:0000313" key="7">
    <source>
        <dbReference type="EMBL" id="CEF04648.1"/>
    </source>
</evidence>
<dbReference type="EMBL" id="CCWP01000039">
    <property type="protein sequence ID" value="CEF04648.1"/>
    <property type="molecule type" value="Genomic_DNA"/>
</dbReference>
<dbReference type="RefSeq" id="WP_012578147.1">
    <property type="nucleotide sequence ID" value="NZ_CABHML010000069.1"/>
</dbReference>
<dbReference type="PANTHER" id="PTHR23513:SF11">
    <property type="entry name" value="STAPHYLOFERRIN A TRANSPORTER"/>
    <property type="match status" value="1"/>
</dbReference>
<dbReference type="EMBL" id="SSWL01000004">
    <property type="protein sequence ID" value="THJ30012.1"/>
    <property type="molecule type" value="Genomic_DNA"/>
</dbReference>
<evidence type="ECO:0000313" key="19">
    <source>
        <dbReference type="Proteomes" id="UP000494270"/>
    </source>
</evidence>
<dbReference type="GO" id="GO:0016746">
    <property type="term" value="F:acyltransferase activity"/>
    <property type="evidence" value="ECO:0007669"/>
    <property type="project" value="UniProtKB-KW"/>
</dbReference>
<dbReference type="Proteomes" id="UP000306697">
    <property type="component" value="Unassembled WGS sequence"/>
</dbReference>
<dbReference type="InterPro" id="IPR011701">
    <property type="entry name" value="MFS"/>
</dbReference>
<feature type="transmembrane region" description="Helical" evidence="6">
    <location>
        <begin position="352"/>
        <end position="369"/>
    </location>
</feature>
<keyword evidence="7" id="KW-0012">Acyltransferase</keyword>
<gene>
    <name evidence="13" type="ORF">BIFLH664_01353</name>
    <name evidence="12" type="ORF">BIFLH665_01574</name>
    <name evidence="8" type="ORF">BLI009_10510</name>
    <name evidence="7" type="ORF">BLIC_c02032</name>
    <name evidence="11" type="ORF">BLJG463_02097</name>
    <name evidence="10" type="ORF">BLONGUMMC1_01771</name>
    <name evidence="9" type="ORF">E6L38_03330</name>
</gene>
<dbReference type="CDD" id="cd06173">
    <property type="entry name" value="MFS_MefA_like"/>
    <property type="match status" value="1"/>
</dbReference>
<feature type="transmembrane region" description="Helical" evidence="6">
    <location>
        <begin position="168"/>
        <end position="186"/>
    </location>
</feature>
<evidence type="ECO:0000313" key="16">
    <source>
        <dbReference type="Proteomes" id="UP000319252"/>
    </source>
</evidence>
<dbReference type="EMBL" id="CABHNT010000046">
    <property type="protein sequence ID" value="VUX37122.1"/>
    <property type="molecule type" value="Genomic_DNA"/>
</dbReference>
<evidence type="ECO:0000256" key="6">
    <source>
        <dbReference type="SAM" id="Phobius"/>
    </source>
</evidence>
<dbReference type="EMBL" id="CABWKE010000029">
    <property type="protein sequence ID" value="VWQ28465.1"/>
    <property type="molecule type" value="Genomic_DNA"/>
</dbReference>
<feature type="transmembrane region" description="Helical" evidence="6">
    <location>
        <begin position="76"/>
        <end position="96"/>
    </location>
</feature>
<reference evidence="11 17" key="4">
    <citation type="submission" date="2019-07" db="EMBL/GenBank/DDBJ databases">
        <authorList>
            <person name="Hibberd C M."/>
            <person name="Gehrig L. J."/>
            <person name="Chang H.-W."/>
            <person name="Venkatesh S."/>
        </authorList>
    </citation>
    <scope>NUCLEOTIDE SEQUENCE [LARGE SCALE GENOMIC DNA]</scope>
    <source>
        <strain evidence="11">Bifidobacterium_longum_subsp_infantis_JG_Bg463</strain>
    </source>
</reference>
<evidence type="ECO:0000313" key="10">
    <source>
        <dbReference type="EMBL" id="VUW84511.1"/>
    </source>
</evidence>
<dbReference type="SUPFAM" id="SSF103473">
    <property type="entry name" value="MFS general substrate transporter"/>
    <property type="match status" value="1"/>
</dbReference>
<dbReference type="EMBL" id="CP071248">
    <property type="protein sequence ID" value="QSP97392.1"/>
    <property type="molecule type" value="Genomic_DNA"/>
</dbReference>
<protein>
    <submittedName>
        <fullName evidence="12">2-acyl-glycerophospho-ethanolamine acyltransferas e</fullName>
    </submittedName>
    <submittedName>
        <fullName evidence="7">2-acyl-glycerophospho-ethanolamine acyltransferase</fullName>
    </submittedName>
    <submittedName>
        <fullName evidence="8">MFS transporter</fullName>
    </submittedName>
</protein>
<evidence type="ECO:0000256" key="5">
    <source>
        <dbReference type="ARBA" id="ARBA00023136"/>
    </source>
</evidence>
<evidence type="ECO:0000256" key="1">
    <source>
        <dbReference type="ARBA" id="ARBA00004651"/>
    </source>
</evidence>
<reference evidence="8" key="6">
    <citation type="submission" date="2021-03" db="EMBL/GenBank/DDBJ databases">
        <title>Genome sequencing of Bifidobacterium longum subsp. infantis JCM 7009.</title>
        <authorList>
            <person name="Kim J."/>
        </authorList>
    </citation>
    <scope>NUCLEOTIDE SEQUENCE</scope>
    <source>
        <strain evidence="8">JCM 7009</strain>
    </source>
</reference>
<dbReference type="EMBL" id="CABHML010000069">
    <property type="protein sequence ID" value="VUW84511.1"/>
    <property type="molecule type" value="Genomic_DNA"/>
</dbReference>
<evidence type="ECO:0000256" key="2">
    <source>
        <dbReference type="ARBA" id="ARBA00022475"/>
    </source>
</evidence>
<reference evidence="10 16" key="3">
    <citation type="submission" date="2019-07" db="EMBL/GenBank/DDBJ databases">
        <authorList>
            <person name="Chang H.-W."/>
            <person name="Raman A."/>
            <person name="Venkatesh S."/>
            <person name="Gehrig J."/>
        </authorList>
    </citation>
    <scope>NUCLEOTIDE SEQUENCE [LARGE SCALE GENOMIC DNA]</scope>
    <source>
        <strain evidence="10">B.longum_ssp_infantis_4</strain>
    </source>
</reference>
<organism evidence="12 19">
    <name type="scientific">Bifidobacterium longum subsp. infantis</name>
    <dbReference type="NCBI Taxonomy" id="1682"/>
    <lineage>
        <taxon>Bacteria</taxon>
        <taxon>Bacillati</taxon>
        <taxon>Actinomycetota</taxon>
        <taxon>Actinomycetes</taxon>
        <taxon>Bifidobacteriales</taxon>
        <taxon>Bifidobacteriaceae</taxon>
        <taxon>Bifidobacterium</taxon>
    </lineage>
</organism>
<comment type="subcellular location">
    <subcellularLocation>
        <location evidence="1">Cell membrane</location>
        <topology evidence="1">Multi-pass membrane protein</topology>
    </subcellularLocation>
</comment>
<dbReference type="Proteomes" id="UP000043107">
    <property type="component" value="Unassembled WGS sequence"/>
</dbReference>
<accession>A0A1S2VUU2</accession>
<dbReference type="PANTHER" id="PTHR23513">
    <property type="entry name" value="INTEGRAL MEMBRANE EFFLUX PROTEIN-RELATED"/>
    <property type="match status" value="1"/>
</dbReference>
<dbReference type="EMBL" id="CABWKI010000027">
    <property type="protein sequence ID" value="VWQ36218.1"/>
    <property type="molecule type" value="Genomic_DNA"/>
</dbReference>
<dbReference type="InterPro" id="IPR036259">
    <property type="entry name" value="MFS_trans_sf"/>
</dbReference>
<feature type="transmembrane region" description="Helical" evidence="6">
    <location>
        <begin position="313"/>
        <end position="331"/>
    </location>
</feature>
<feature type="transmembrane region" description="Helical" evidence="6">
    <location>
        <begin position="142"/>
        <end position="162"/>
    </location>
</feature>